<proteinExistence type="predicted"/>
<name>A0ABD0J4Z4_9CAEN</name>
<gene>
    <name evidence="1" type="ORF">BaRGS_00038867</name>
</gene>
<feature type="non-terminal residue" evidence="1">
    <location>
        <position position="141"/>
    </location>
</feature>
<evidence type="ECO:0000313" key="1">
    <source>
        <dbReference type="EMBL" id="KAK7460721.1"/>
    </source>
</evidence>
<evidence type="ECO:0000313" key="2">
    <source>
        <dbReference type="Proteomes" id="UP001519460"/>
    </source>
</evidence>
<dbReference type="EMBL" id="JACVVK020000648">
    <property type="protein sequence ID" value="KAK7460721.1"/>
    <property type="molecule type" value="Genomic_DNA"/>
</dbReference>
<protein>
    <submittedName>
        <fullName evidence="1">Uncharacterized protein</fullName>
    </submittedName>
</protein>
<dbReference type="AlphaFoldDB" id="A0ABD0J4Z4"/>
<feature type="non-terminal residue" evidence="1">
    <location>
        <position position="1"/>
    </location>
</feature>
<accession>A0ABD0J4Z4</accession>
<organism evidence="1 2">
    <name type="scientific">Batillaria attramentaria</name>
    <dbReference type="NCBI Taxonomy" id="370345"/>
    <lineage>
        <taxon>Eukaryota</taxon>
        <taxon>Metazoa</taxon>
        <taxon>Spiralia</taxon>
        <taxon>Lophotrochozoa</taxon>
        <taxon>Mollusca</taxon>
        <taxon>Gastropoda</taxon>
        <taxon>Caenogastropoda</taxon>
        <taxon>Sorbeoconcha</taxon>
        <taxon>Cerithioidea</taxon>
        <taxon>Batillariidae</taxon>
        <taxon>Batillaria</taxon>
    </lineage>
</organism>
<sequence>CASRVRRAWKPATVRNVRRQDRAEYEHEGYGVSKTGSEPKMPLCVCKCAGGPCVDTGNGPKCQNNGQTGCSSDSDCNGNKECCNGVCSPNCSPCDSVTCLAGDETCVETPEPHCECTSSVYNCLVSPCSVTPCDNHPAAEC</sequence>
<dbReference type="Proteomes" id="UP001519460">
    <property type="component" value="Unassembled WGS sequence"/>
</dbReference>
<keyword evidence="2" id="KW-1185">Reference proteome</keyword>
<comment type="caution">
    <text evidence="1">The sequence shown here is derived from an EMBL/GenBank/DDBJ whole genome shotgun (WGS) entry which is preliminary data.</text>
</comment>
<reference evidence="1 2" key="1">
    <citation type="journal article" date="2023" name="Sci. Data">
        <title>Genome assembly of the Korean intertidal mud-creeper Batillaria attramentaria.</title>
        <authorList>
            <person name="Patra A.K."/>
            <person name="Ho P.T."/>
            <person name="Jun S."/>
            <person name="Lee S.J."/>
            <person name="Kim Y."/>
            <person name="Won Y.J."/>
        </authorList>
    </citation>
    <scope>NUCLEOTIDE SEQUENCE [LARGE SCALE GENOMIC DNA]</scope>
    <source>
        <strain evidence="1">Wonlab-2016</strain>
    </source>
</reference>